<keyword evidence="2" id="KW-1185">Reference proteome</keyword>
<reference evidence="1 2" key="1">
    <citation type="submission" date="2024-09" db="EMBL/GenBank/DDBJ databases">
        <authorList>
            <person name="D'Angelo T."/>
        </authorList>
    </citation>
    <scope>NUCLEOTIDE SEQUENCE [LARGE SCALE GENOMIC DNA]</scope>
    <source>
        <strain evidence="1">SAG AM-311-F02</strain>
    </source>
</reference>
<evidence type="ECO:0008006" key="3">
    <source>
        <dbReference type="Google" id="ProtNLM"/>
    </source>
</evidence>
<accession>A0ABV6YN72</accession>
<comment type="caution">
    <text evidence="1">The sequence shown here is derived from an EMBL/GenBank/DDBJ whole genome shotgun (WGS) entry which is preliminary data.</text>
</comment>
<evidence type="ECO:0000313" key="1">
    <source>
        <dbReference type="EMBL" id="MFC1799372.1"/>
    </source>
</evidence>
<sequence length="531" mass="59492">AGVDALLRVGAAGEIRAEFAATRVETGGDEVEGTAYLAEYRHRWSGGDYRFYVRELDRRFGLGQQNVGEIGTRKLGIDAMHRLTPLFYLDGLAYRHYNLATDAVRDVVETRLNFSNDRYALRGGFRHAKDQLDDGTANLSDQLTLGATCNLLSSSLRLRLDHHQSLGGNNASPDYPTRTIVGGDYDLGRNVMVYGEYEVAQGDHADTQASRFGLKATPWTGARFSSSLKRRFNEAGMRVFANLGLRQTWCFHDRWCVDASIDHSRMVRHSDNPAFNENIPPASGLDNDFVAISTGLAYREPTWSATSKIEWRRADNEEKWTLIASTFGEPREDLELSVGGRLLRASRDDGLDRIAGDIRLGLAVRPLGSRWTVLDRLDLRFERHDGTGSRSDRRQIVNNLNNNYRVTGRDQVAFQYGSKYTGQDIGASHFAGYTDLIGLELRHDLSEKWDVGLRGNRLHSWNSRRSDYGAGASVGYNALSNTWISLGYNIIGFRDQDFSDGNYTAQGPFFRVRLKVDQETLSDGLGLFGTE</sequence>
<dbReference type="Proteomes" id="UP001594288">
    <property type="component" value="Unassembled WGS sequence"/>
</dbReference>
<gene>
    <name evidence="1" type="ORF">ACFL2Z_00460</name>
</gene>
<evidence type="ECO:0000313" key="2">
    <source>
        <dbReference type="Proteomes" id="UP001594288"/>
    </source>
</evidence>
<dbReference type="EMBL" id="JBHPEI010000004">
    <property type="protein sequence ID" value="MFC1799372.1"/>
    <property type="molecule type" value="Genomic_DNA"/>
</dbReference>
<name>A0ABV6YN72_UNCEI</name>
<organism evidence="1 2">
    <name type="scientific">Eiseniibacteriota bacterium</name>
    <dbReference type="NCBI Taxonomy" id="2212470"/>
    <lineage>
        <taxon>Bacteria</taxon>
        <taxon>Candidatus Eiseniibacteriota</taxon>
    </lineage>
</organism>
<proteinExistence type="predicted"/>
<protein>
    <recommendedName>
        <fullName evidence="3">LPS-assembly protein LptD</fullName>
    </recommendedName>
</protein>
<feature type="non-terminal residue" evidence="1">
    <location>
        <position position="1"/>
    </location>
</feature>